<dbReference type="CDD" id="cd00063">
    <property type="entry name" value="FN3"/>
    <property type="match status" value="1"/>
</dbReference>
<dbReference type="InterPro" id="IPR018247">
    <property type="entry name" value="EF_Hand_1_Ca_BS"/>
</dbReference>
<dbReference type="InterPro" id="IPR036116">
    <property type="entry name" value="FN3_sf"/>
</dbReference>
<dbReference type="PROSITE" id="PS00018">
    <property type="entry name" value="EF_HAND_1"/>
    <property type="match status" value="1"/>
</dbReference>
<reference evidence="7 8" key="1">
    <citation type="journal article" date="2016" name="Nat. Commun.">
        <title>Thousands of microbial genomes shed light on interconnected biogeochemical processes in an aquifer system.</title>
        <authorList>
            <person name="Anantharaman K."/>
            <person name="Brown C.T."/>
            <person name="Hug L.A."/>
            <person name="Sharon I."/>
            <person name="Castelle C.J."/>
            <person name="Probst A.J."/>
            <person name="Thomas B.C."/>
            <person name="Singh A."/>
            <person name="Wilkins M.J."/>
            <person name="Karaoz U."/>
            <person name="Brodie E.L."/>
            <person name="Williams K.H."/>
            <person name="Hubbard S.S."/>
            <person name="Banfield J.F."/>
        </authorList>
    </citation>
    <scope>NUCLEOTIDE SEQUENCE [LARGE SCALE GENOMIC DNA]</scope>
</reference>
<organism evidence="7 8">
    <name type="scientific">Candidatus Lloydbacteria bacterium RIFCSPLOWO2_01_FULL_50_20</name>
    <dbReference type="NCBI Taxonomy" id="1798665"/>
    <lineage>
        <taxon>Bacteria</taxon>
        <taxon>Candidatus Lloydiibacteriota</taxon>
    </lineage>
</organism>
<keyword evidence="3" id="KW-1133">Transmembrane helix</keyword>
<dbReference type="AlphaFoldDB" id="A0A1G2DF40"/>
<accession>A0A1G2DF40</accession>
<comment type="caution">
    <text evidence="7">The sequence shown here is derived from an EMBL/GenBank/DDBJ whole genome shotgun (WGS) entry which is preliminary data.</text>
</comment>
<keyword evidence="3" id="KW-0472">Membrane</keyword>
<evidence type="ECO:0000259" key="6">
    <source>
        <dbReference type="PROSITE" id="PS51175"/>
    </source>
</evidence>
<dbReference type="Gene3D" id="2.60.120.260">
    <property type="entry name" value="Galactose-binding domain-like"/>
    <property type="match status" value="1"/>
</dbReference>
<dbReference type="SMART" id="SM00060">
    <property type="entry name" value="FN3"/>
    <property type="match status" value="2"/>
</dbReference>
<dbReference type="Pfam" id="PF03422">
    <property type="entry name" value="CBM_6"/>
    <property type="match status" value="1"/>
</dbReference>
<dbReference type="SUPFAM" id="SSF49265">
    <property type="entry name" value="Fibronectin type III"/>
    <property type="match status" value="2"/>
</dbReference>
<dbReference type="Proteomes" id="UP000178534">
    <property type="component" value="Unassembled WGS sequence"/>
</dbReference>
<dbReference type="InterPro" id="IPR044016">
    <property type="entry name" value="Big_13"/>
</dbReference>
<evidence type="ECO:0000313" key="7">
    <source>
        <dbReference type="EMBL" id="OGZ12229.1"/>
    </source>
</evidence>
<proteinExistence type="predicted"/>
<dbReference type="Pfam" id="PF00041">
    <property type="entry name" value="fn3"/>
    <property type="match status" value="1"/>
</dbReference>
<feature type="compositionally biased region" description="Polar residues" evidence="2">
    <location>
        <begin position="541"/>
        <end position="552"/>
    </location>
</feature>
<feature type="region of interest" description="Disordered" evidence="2">
    <location>
        <begin position="541"/>
        <end position="561"/>
    </location>
</feature>
<evidence type="ECO:0000256" key="3">
    <source>
        <dbReference type="SAM" id="Phobius"/>
    </source>
</evidence>
<dbReference type="PROSITE" id="PS50853">
    <property type="entry name" value="FN3"/>
    <property type="match status" value="1"/>
</dbReference>
<dbReference type="SMART" id="SM00606">
    <property type="entry name" value="CBD_IV"/>
    <property type="match status" value="1"/>
</dbReference>
<sequence>MAVVVVVATVLSVSYMVTILSHAQTVTGTGNISSTALTYEAENMAKVNYMRDTYYPNYVVLTADGATGSLSTNFSGGTGTYNIRVHVMLETDGQSTQNFYKDGAQIYSYKYPLGADTETYYDILNVSLNDNSALKLTSIGDAGSRARVDKIVFTPTSASSGTVSGAVPAIPANLTATSGDGTAGLNWTASTGALSYTVKRSTTSGGPYTTIVSGFTSTSYSNTGLANGTTYYYVVSAVNVYGASANSAQVSAIPVAPIVTITPVPTTTSSPTPVLIVSPRGTSVPSAPYIIDTHLSIWTLKEGVAYLNGSAVIGDTNTIKLYWDGSVVYKENSAAEWSWWNGIDWTRAGVFNVGEPYTGTATAFPGTVEAENFDKNGEGFGYHDLSVGNSGGTYRTGENVDIILFADTTGSGYAVTNFQTYEWLNYTVNVKDGGMYDFSFRVANAGSQAGIYVEMYSTDITGPVTIPYTGSGNFQWVTKTDIELKPGKYVMKVVAIKQYFDLDSIKVTASVKKTATTTITTTAATETTTVSSPITAPSATVDTTNMTNSTGYTPAAPTNLRLNGMPTATQIPLLWNDNSNNEDRFEIERKLSGDVSYGGMVKLSGNITAYIDTTVAAGKSYDYRTRACLSGFGCSTYTYLKSVSAPAVDTAASNTLTSDNIVTTTPLSASTITTTAQYSKYCDDPGHWFECRTLVEMVVASQTVVPVIPLVNPEKFVALQTAGEMLPGGVSDPEELQLSCSRTQYATICSDILVKTGAADEKTAVSIAQQVLSLQLQNEKIFAERFGARMFLDTDKDGIVDYDELNIYRTLPKIADTNGDKISDGAQILLGEDPLAKVPKQEPKATTAAFERKIIYQDPRFAGDIKPDLLEVTAVAVVPAAIPDENATATMRLRFHGKALPNSFVTLFIYSEPIVVTIKADASGTWTYTLDKELADGKHEIYTAVTDSSGRILAKSTPLPFVKEAGAVTFGSLDLLPSNDKAPGFFSGASLYAFIALLVGVLGLVILLIGIVTRRNSGVAASGTSAPDQPN</sequence>
<keyword evidence="1 4" id="KW-0732">Signal</keyword>
<dbReference type="CDD" id="cd04080">
    <property type="entry name" value="CBM6_cellulase-like"/>
    <property type="match status" value="1"/>
</dbReference>
<evidence type="ECO:0008006" key="9">
    <source>
        <dbReference type="Google" id="ProtNLM"/>
    </source>
</evidence>
<feature type="transmembrane region" description="Helical" evidence="3">
    <location>
        <begin position="991"/>
        <end position="1012"/>
    </location>
</feature>
<evidence type="ECO:0000259" key="5">
    <source>
        <dbReference type="PROSITE" id="PS50853"/>
    </source>
</evidence>
<evidence type="ECO:0000256" key="4">
    <source>
        <dbReference type="SAM" id="SignalP"/>
    </source>
</evidence>
<dbReference type="InterPro" id="IPR003961">
    <property type="entry name" value="FN3_dom"/>
</dbReference>
<dbReference type="STRING" id="1798665.A2942_03895"/>
<dbReference type="EMBL" id="MHLP01000026">
    <property type="protein sequence ID" value="OGZ12229.1"/>
    <property type="molecule type" value="Genomic_DNA"/>
</dbReference>
<keyword evidence="3" id="KW-0812">Transmembrane</keyword>
<feature type="chain" id="PRO_5009582579" description="Fibronectin type-III domain-containing protein" evidence="4">
    <location>
        <begin position="24"/>
        <end position="1031"/>
    </location>
</feature>
<evidence type="ECO:0000256" key="1">
    <source>
        <dbReference type="ARBA" id="ARBA00022729"/>
    </source>
</evidence>
<dbReference type="InterPro" id="IPR006584">
    <property type="entry name" value="Cellulose-bd_IV"/>
</dbReference>
<protein>
    <recommendedName>
        <fullName evidence="9">Fibronectin type-III domain-containing protein</fullName>
    </recommendedName>
</protein>
<gene>
    <name evidence="7" type="ORF">A2942_03895</name>
</gene>
<feature type="signal peptide" evidence="4">
    <location>
        <begin position="1"/>
        <end position="23"/>
    </location>
</feature>
<dbReference type="Pfam" id="PF19077">
    <property type="entry name" value="Big_13"/>
    <property type="match status" value="1"/>
</dbReference>
<evidence type="ECO:0000313" key="8">
    <source>
        <dbReference type="Proteomes" id="UP000178534"/>
    </source>
</evidence>
<name>A0A1G2DF40_9BACT</name>
<dbReference type="Gene3D" id="2.60.40.10">
    <property type="entry name" value="Immunoglobulins"/>
    <property type="match status" value="3"/>
</dbReference>
<evidence type="ECO:0000256" key="2">
    <source>
        <dbReference type="SAM" id="MobiDB-lite"/>
    </source>
</evidence>
<dbReference type="InterPro" id="IPR005084">
    <property type="entry name" value="CBM6"/>
</dbReference>
<dbReference type="PROSITE" id="PS51175">
    <property type="entry name" value="CBM6"/>
    <property type="match status" value="1"/>
</dbReference>
<dbReference type="InterPro" id="IPR008979">
    <property type="entry name" value="Galactose-bd-like_sf"/>
</dbReference>
<feature type="domain" description="Fibronectin type-III" evidence="5">
    <location>
        <begin position="167"/>
        <end position="258"/>
    </location>
</feature>
<feature type="domain" description="CBM6" evidence="6">
    <location>
        <begin position="366"/>
        <end position="508"/>
    </location>
</feature>
<dbReference type="InterPro" id="IPR013783">
    <property type="entry name" value="Ig-like_fold"/>
</dbReference>
<dbReference type="SUPFAM" id="SSF49785">
    <property type="entry name" value="Galactose-binding domain-like"/>
    <property type="match status" value="1"/>
</dbReference>
<dbReference type="GO" id="GO:0030246">
    <property type="term" value="F:carbohydrate binding"/>
    <property type="evidence" value="ECO:0007669"/>
    <property type="project" value="InterPro"/>
</dbReference>